<dbReference type="RefSeq" id="WP_156005075.1">
    <property type="nucleotide sequence ID" value="NZ_CP045483.1"/>
</dbReference>
<accession>A0A650CME3</accession>
<organism evidence="3 4">
    <name type="scientific">Stygiolobus azoricus</name>
    <dbReference type="NCBI Taxonomy" id="41675"/>
    <lineage>
        <taxon>Archaea</taxon>
        <taxon>Thermoproteota</taxon>
        <taxon>Thermoprotei</taxon>
        <taxon>Sulfolobales</taxon>
        <taxon>Sulfolobaceae</taxon>
        <taxon>Stygiolobus</taxon>
    </lineage>
</organism>
<gene>
    <name evidence="3" type="ORF">D1868_01850</name>
</gene>
<dbReference type="GO" id="GO:0006637">
    <property type="term" value="P:acyl-CoA metabolic process"/>
    <property type="evidence" value="ECO:0007669"/>
    <property type="project" value="TreeGrafter"/>
</dbReference>
<dbReference type="EMBL" id="CP045483">
    <property type="protein sequence ID" value="QGR18855.1"/>
    <property type="molecule type" value="Genomic_DNA"/>
</dbReference>
<dbReference type="GO" id="GO:0052816">
    <property type="term" value="F:long-chain fatty acyl-CoA hydrolase activity"/>
    <property type="evidence" value="ECO:0007669"/>
    <property type="project" value="TreeGrafter"/>
</dbReference>
<dbReference type="CDD" id="cd03442">
    <property type="entry name" value="BFIT_BACH"/>
    <property type="match status" value="2"/>
</dbReference>
<dbReference type="SUPFAM" id="SSF54637">
    <property type="entry name" value="Thioesterase/thiol ester dehydrase-isomerase"/>
    <property type="match status" value="2"/>
</dbReference>
<sequence>MYKIDTYYNVFPWHANHFGSLHGGIYMNWLIDTSGLLMSNVSRGNYLLASVDYIYLFKPARVGDVIRVVAETTAGWESSVEIKVKACIKRGEKEELGALGLTTYVAVDENGRPRKLPVKIGSDEEANKRREKRIEKKKKDILDQEDLLPGMTFGKSYIRTIYPEHGFGNGILYAGKMYTMLDEALAIVAKLYSRGNVFTGSAGAANFLSPVRIGDILEIQAAVEYTGNTSLDVGAKVFAINHYTGEKRLVTRTVFSFVAIDENAKPKPIQKITPGTEKEKKIFEERLKEREERIKLSKALQETELCQ</sequence>
<keyword evidence="1" id="KW-0378">Hydrolase</keyword>
<evidence type="ECO:0000313" key="4">
    <source>
        <dbReference type="Proteomes" id="UP000423396"/>
    </source>
</evidence>
<dbReference type="GO" id="GO:0005737">
    <property type="term" value="C:cytoplasm"/>
    <property type="evidence" value="ECO:0007669"/>
    <property type="project" value="TreeGrafter"/>
</dbReference>
<evidence type="ECO:0000313" key="3">
    <source>
        <dbReference type="EMBL" id="QGR18855.1"/>
    </source>
</evidence>
<dbReference type="Gene3D" id="3.10.129.10">
    <property type="entry name" value="Hotdog Thioesterase"/>
    <property type="match status" value="2"/>
</dbReference>
<evidence type="ECO:0000256" key="1">
    <source>
        <dbReference type="ARBA" id="ARBA00022801"/>
    </source>
</evidence>
<dbReference type="PROSITE" id="PS51770">
    <property type="entry name" value="HOTDOG_ACOT"/>
    <property type="match status" value="2"/>
</dbReference>
<evidence type="ECO:0000259" key="2">
    <source>
        <dbReference type="PROSITE" id="PS51770"/>
    </source>
</evidence>
<dbReference type="KEGG" id="sazo:D1868_01850"/>
<protein>
    <submittedName>
        <fullName evidence="3">Acyl-CoA thioesterase</fullName>
    </submittedName>
</protein>
<dbReference type="Pfam" id="PF03061">
    <property type="entry name" value="4HBT"/>
    <property type="match status" value="2"/>
</dbReference>
<dbReference type="AlphaFoldDB" id="A0A650CME3"/>
<reference evidence="3 4" key="1">
    <citation type="submission" date="2019-10" db="EMBL/GenBank/DDBJ databases">
        <title>Genome Sequences from Six Type Strain Members of the Archaeal Family Sulfolobaceae: Acidianus ambivalens, Acidianus infernus, Metallosphaera prunae, Stygiolobus azoricus, Sulfolobus metallicus, and Sulfurisphaera ohwakuensis.</title>
        <authorList>
            <person name="Counts J.A."/>
            <person name="Kelly R.M."/>
        </authorList>
    </citation>
    <scope>NUCLEOTIDE SEQUENCE [LARGE SCALE GENOMIC DNA]</scope>
    <source>
        <strain evidence="3 4">FC6</strain>
    </source>
</reference>
<dbReference type="PANTHER" id="PTHR11049">
    <property type="entry name" value="ACYL COENZYME A THIOESTER HYDROLASE"/>
    <property type="match status" value="1"/>
</dbReference>
<dbReference type="InterPro" id="IPR006683">
    <property type="entry name" value="Thioestr_dom"/>
</dbReference>
<name>A0A650CME3_9CREN</name>
<dbReference type="Proteomes" id="UP000423396">
    <property type="component" value="Chromosome"/>
</dbReference>
<proteinExistence type="predicted"/>
<feature type="domain" description="HotDog ACOT-type" evidence="2">
    <location>
        <begin position="151"/>
        <end position="263"/>
    </location>
</feature>
<feature type="domain" description="HotDog ACOT-type" evidence="2">
    <location>
        <begin position="1"/>
        <end position="110"/>
    </location>
</feature>
<dbReference type="InterPro" id="IPR033120">
    <property type="entry name" value="HOTDOG_ACOT"/>
</dbReference>
<keyword evidence="4" id="KW-1185">Reference proteome</keyword>
<dbReference type="OrthoDB" id="15030at2157"/>
<dbReference type="InterPro" id="IPR029069">
    <property type="entry name" value="HotDog_dom_sf"/>
</dbReference>
<dbReference type="GeneID" id="42797777"/>
<dbReference type="InterPro" id="IPR040170">
    <property type="entry name" value="Cytosol_ACT"/>
</dbReference>